<dbReference type="InterPro" id="IPR036265">
    <property type="entry name" value="HIT-like_sf"/>
</dbReference>
<dbReference type="GO" id="GO:0008168">
    <property type="term" value="F:methyltransferase activity"/>
    <property type="evidence" value="ECO:0007669"/>
    <property type="project" value="UniProtKB-KW"/>
</dbReference>
<protein>
    <submittedName>
        <fullName evidence="3">HIT family protein</fullName>
        <ecNumber evidence="3">2.1.1.-</ecNumber>
    </submittedName>
</protein>
<dbReference type="GO" id="GO:0032259">
    <property type="term" value="P:methylation"/>
    <property type="evidence" value="ECO:0007669"/>
    <property type="project" value="UniProtKB-KW"/>
</dbReference>
<name>A0ABU8I4F1_9SPHI</name>
<dbReference type="PANTHER" id="PTHR46648">
    <property type="entry name" value="HIT FAMILY PROTEIN 1"/>
    <property type="match status" value="1"/>
</dbReference>
<dbReference type="RefSeq" id="WP_099366164.1">
    <property type="nucleotide sequence ID" value="NZ_JAYLLN010000012.1"/>
</dbReference>
<dbReference type="InterPro" id="IPR001310">
    <property type="entry name" value="Histidine_triad_HIT"/>
</dbReference>
<feature type="domain" description="HIT" evidence="2">
    <location>
        <begin position="4"/>
        <end position="107"/>
    </location>
</feature>
<dbReference type="EMBL" id="JAYLLN010000012">
    <property type="protein sequence ID" value="MEI5984580.1"/>
    <property type="molecule type" value="Genomic_DNA"/>
</dbReference>
<gene>
    <name evidence="3" type="ORF">VJ786_06685</name>
</gene>
<evidence type="ECO:0000259" key="2">
    <source>
        <dbReference type="PROSITE" id="PS51084"/>
    </source>
</evidence>
<comment type="caution">
    <text evidence="3">The sequence shown here is derived from an EMBL/GenBank/DDBJ whole genome shotgun (WGS) entry which is preliminary data.</text>
</comment>
<dbReference type="InterPro" id="IPR011146">
    <property type="entry name" value="HIT-like"/>
</dbReference>
<keyword evidence="4" id="KW-1185">Reference proteome</keyword>
<organism evidence="3 4">
    <name type="scientific">Sphingobacterium tenebrionis</name>
    <dbReference type="NCBI Taxonomy" id="3111775"/>
    <lineage>
        <taxon>Bacteria</taxon>
        <taxon>Pseudomonadati</taxon>
        <taxon>Bacteroidota</taxon>
        <taxon>Sphingobacteriia</taxon>
        <taxon>Sphingobacteriales</taxon>
        <taxon>Sphingobacteriaceae</taxon>
        <taxon>Sphingobacterium</taxon>
    </lineage>
</organism>
<dbReference type="SUPFAM" id="SSF54197">
    <property type="entry name" value="HIT-like"/>
    <property type="match status" value="1"/>
</dbReference>
<accession>A0ABU8I4F1</accession>
<reference evidence="3 4" key="1">
    <citation type="submission" date="2024-01" db="EMBL/GenBank/DDBJ databases">
        <title>Sphingobacterium tenebrionis sp. nov., a novel endophyte isolated from tenebrio molitor intestines.</title>
        <authorList>
            <person name="Zhang C."/>
        </authorList>
    </citation>
    <scope>NUCLEOTIDE SEQUENCE [LARGE SCALE GENOMIC DNA]</scope>
    <source>
        <strain evidence="3 4">PU5-4</strain>
    </source>
</reference>
<evidence type="ECO:0000313" key="4">
    <source>
        <dbReference type="Proteomes" id="UP001363035"/>
    </source>
</evidence>
<feature type="short sequence motif" description="Histidine triad motif" evidence="1">
    <location>
        <begin position="91"/>
        <end position="95"/>
    </location>
</feature>
<dbReference type="Pfam" id="PF01230">
    <property type="entry name" value="HIT"/>
    <property type="match status" value="1"/>
</dbReference>
<dbReference type="PRINTS" id="PR00332">
    <property type="entry name" value="HISTRIAD"/>
</dbReference>
<evidence type="ECO:0000256" key="1">
    <source>
        <dbReference type="PROSITE-ProRule" id="PRU00464"/>
    </source>
</evidence>
<dbReference type="Proteomes" id="UP001363035">
    <property type="component" value="Unassembled WGS sequence"/>
</dbReference>
<dbReference type="Gene3D" id="3.30.428.10">
    <property type="entry name" value="HIT-like"/>
    <property type="match status" value="1"/>
</dbReference>
<proteinExistence type="predicted"/>
<dbReference type="PROSITE" id="PS51084">
    <property type="entry name" value="HIT_2"/>
    <property type="match status" value="1"/>
</dbReference>
<dbReference type="EC" id="2.1.1.-" evidence="3"/>
<evidence type="ECO:0000313" key="3">
    <source>
        <dbReference type="EMBL" id="MEI5984580.1"/>
    </source>
</evidence>
<dbReference type="PANTHER" id="PTHR46648:SF1">
    <property type="entry name" value="ADENOSINE 5'-MONOPHOSPHORAMIDASE HNT1"/>
    <property type="match status" value="1"/>
</dbReference>
<sequence>MSTIFSKIIAGEIPAHKVAESNDYLAFLDVNPLAEGHVLVIPKKETDYIFDIDDEEYMGMWVFAKIVAQGIKNAFPCKKVGVAVVGLEVAHAHIHLIPLNNVHDMNFEKPKLKLEDQLMSDIAEKIRESISSITNPA</sequence>
<keyword evidence="3" id="KW-0808">Transferase</keyword>
<keyword evidence="3" id="KW-0489">Methyltransferase</keyword>